<dbReference type="AlphaFoldDB" id="A0A8E0VIC0"/>
<comment type="caution">
    <text evidence="2">The sequence shown here is derived from an EMBL/GenBank/DDBJ whole genome shotgun (WGS) entry which is preliminary data.</text>
</comment>
<dbReference type="OrthoDB" id="10631608at2759"/>
<feature type="non-terminal residue" evidence="2">
    <location>
        <position position="213"/>
    </location>
</feature>
<evidence type="ECO:0000256" key="1">
    <source>
        <dbReference type="SAM" id="MobiDB-lite"/>
    </source>
</evidence>
<sequence>QLPSAADHIQLLLEHLDPLGQAEVTTELEFERRMYQLSELYEPRESDPVGESTVNCTPAVGLERRMSKEAIQAANLLSTVPLKERMSLQSMFNFSAALNLSCGSYSSRLFSPAYATGPGGSRPSRKGPVKSPQSVSPPPHSNVSRSQDRDVSGIMRQNRQPGTPSTRPSTELVCGPVDTAVQSTDSAAGSIIISSTGNIADILKFQGVFYQTD</sequence>
<organism evidence="2 3">
    <name type="scientific">Fasciolopsis buskii</name>
    <dbReference type="NCBI Taxonomy" id="27845"/>
    <lineage>
        <taxon>Eukaryota</taxon>
        <taxon>Metazoa</taxon>
        <taxon>Spiralia</taxon>
        <taxon>Lophotrochozoa</taxon>
        <taxon>Platyhelminthes</taxon>
        <taxon>Trematoda</taxon>
        <taxon>Digenea</taxon>
        <taxon>Plagiorchiida</taxon>
        <taxon>Echinostomata</taxon>
        <taxon>Echinostomatoidea</taxon>
        <taxon>Fasciolidae</taxon>
        <taxon>Fasciolopsis</taxon>
    </lineage>
</organism>
<evidence type="ECO:0000313" key="3">
    <source>
        <dbReference type="Proteomes" id="UP000728185"/>
    </source>
</evidence>
<dbReference type="Proteomes" id="UP000728185">
    <property type="component" value="Unassembled WGS sequence"/>
</dbReference>
<evidence type="ECO:0000313" key="2">
    <source>
        <dbReference type="EMBL" id="KAA0189930.1"/>
    </source>
</evidence>
<accession>A0A8E0VIC0</accession>
<protein>
    <submittedName>
        <fullName evidence="2">Son of sevenless 1</fullName>
    </submittedName>
</protein>
<keyword evidence="3" id="KW-1185">Reference proteome</keyword>
<proteinExistence type="predicted"/>
<name>A0A8E0VIC0_9TREM</name>
<gene>
    <name evidence="2" type="ORF">FBUS_10611</name>
</gene>
<reference evidence="2" key="1">
    <citation type="submission" date="2019-05" db="EMBL/GenBank/DDBJ databases">
        <title>Annotation for the trematode Fasciolopsis buski.</title>
        <authorList>
            <person name="Choi Y.-J."/>
        </authorList>
    </citation>
    <scope>NUCLEOTIDE SEQUENCE</scope>
    <source>
        <strain evidence="2">HT</strain>
        <tissue evidence="2">Whole worm</tissue>
    </source>
</reference>
<feature type="region of interest" description="Disordered" evidence="1">
    <location>
        <begin position="116"/>
        <end position="172"/>
    </location>
</feature>
<feature type="compositionally biased region" description="Polar residues" evidence="1">
    <location>
        <begin position="155"/>
        <end position="169"/>
    </location>
</feature>
<dbReference type="EMBL" id="LUCM01007440">
    <property type="protein sequence ID" value="KAA0189930.1"/>
    <property type="molecule type" value="Genomic_DNA"/>
</dbReference>